<feature type="transmembrane region" description="Helical" evidence="7">
    <location>
        <begin position="176"/>
        <end position="194"/>
    </location>
</feature>
<dbReference type="KEGG" id="gom:D7316_05048"/>
<reference evidence="10 11" key="1">
    <citation type="submission" date="2018-11" db="EMBL/GenBank/DDBJ databases">
        <title>Gordonia insulae sp. nov., isolated from an island soil.</title>
        <authorList>
            <person name="Kim Y.S."/>
            <person name="Kim S.B."/>
        </authorList>
    </citation>
    <scope>NUCLEOTIDE SEQUENCE [LARGE SCALE GENOMIC DNA]</scope>
    <source>
        <strain evidence="10 11">MMS17-SY073</strain>
    </source>
</reference>
<keyword evidence="6 7" id="KW-0472">Membrane</keyword>
<organism evidence="10 11">
    <name type="scientific">Gordonia insulae</name>
    <dbReference type="NCBI Taxonomy" id="2420509"/>
    <lineage>
        <taxon>Bacteria</taxon>
        <taxon>Bacillati</taxon>
        <taxon>Actinomycetota</taxon>
        <taxon>Actinomycetes</taxon>
        <taxon>Mycobacteriales</taxon>
        <taxon>Gordoniaceae</taxon>
        <taxon>Gordonia</taxon>
    </lineage>
</organism>
<evidence type="ECO:0000256" key="6">
    <source>
        <dbReference type="ARBA" id="ARBA00023136"/>
    </source>
</evidence>
<dbReference type="Proteomes" id="UP000271469">
    <property type="component" value="Chromosome"/>
</dbReference>
<comment type="subcellular location">
    <subcellularLocation>
        <location evidence="1 7">Cell membrane</location>
        <topology evidence="1 7">Multi-pass membrane protein</topology>
    </subcellularLocation>
</comment>
<feature type="compositionally biased region" description="Basic and acidic residues" evidence="8">
    <location>
        <begin position="214"/>
        <end position="226"/>
    </location>
</feature>
<accession>A0A3G8JTG5</accession>
<keyword evidence="5 7" id="KW-1133">Transmembrane helix</keyword>
<evidence type="ECO:0000259" key="9">
    <source>
        <dbReference type="Pfam" id="PF09335"/>
    </source>
</evidence>
<dbReference type="AlphaFoldDB" id="A0A3G8JTG5"/>
<sequence length="226" mass="24594">MMNPFDVDTFLTTGGLIGLCILIFVETGLLIGFVFPGDSVLFTAGVLAAQPDPFAPLWLLCVAVPAAAIVGDQVGYLIGRRLGSSVVEGRLMSWIGPEPLEKTHRYFERFGALTVFFARFVGIVRTLTPLVAGFTRMPYRTFTLFSVLGSITWAAGIILLGHSLGQVAIIRDHIEVFILASVLTVLIPTAIHVGRRWRTVRRSRAAQAGRPPHPGKDEAVSDEPPR</sequence>
<evidence type="ECO:0000256" key="7">
    <source>
        <dbReference type="RuleBase" id="RU367016"/>
    </source>
</evidence>
<dbReference type="EMBL" id="CP033972">
    <property type="protein sequence ID" value="AZG48431.1"/>
    <property type="molecule type" value="Genomic_DNA"/>
</dbReference>
<dbReference type="InterPro" id="IPR032818">
    <property type="entry name" value="DedA-like"/>
</dbReference>
<keyword evidence="3 7" id="KW-1003">Cell membrane</keyword>
<keyword evidence="4 7" id="KW-0812">Transmembrane</keyword>
<dbReference type="PANTHER" id="PTHR30353">
    <property type="entry name" value="INNER MEMBRANE PROTEIN DEDA-RELATED"/>
    <property type="match status" value="1"/>
</dbReference>
<feature type="transmembrane region" description="Helical" evidence="7">
    <location>
        <begin position="12"/>
        <end position="35"/>
    </location>
</feature>
<proteinExistence type="inferred from homology"/>
<comment type="similarity">
    <text evidence="2 7">Belongs to the DedA family.</text>
</comment>
<dbReference type="Pfam" id="PF09335">
    <property type="entry name" value="VTT_dom"/>
    <property type="match status" value="1"/>
</dbReference>
<evidence type="ECO:0000256" key="4">
    <source>
        <dbReference type="ARBA" id="ARBA00022692"/>
    </source>
</evidence>
<evidence type="ECO:0000256" key="1">
    <source>
        <dbReference type="ARBA" id="ARBA00004651"/>
    </source>
</evidence>
<name>A0A3G8JTG5_9ACTN</name>
<dbReference type="GO" id="GO:0005886">
    <property type="term" value="C:plasma membrane"/>
    <property type="evidence" value="ECO:0007669"/>
    <property type="project" value="UniProtKB-SubCell"/>
</dbReference>
<feature type="domain" description="VTT" evidence="9">
    <location>
        <begin position="35"/>
        <end position="162"/>
    </location>
</feature>
<evidence type="ECO:0000256" key="8">
    <source>
        <dbReference type="SAM" id="MobiDB-lite"/>
    </source>
</evidence>
<dbReference type="InterPro" id="IPR032816">
    <property type="entry name" value="VTT_dom"/>
</dbReference>
<evidence type="ECO:0000313" key="11">
    <source>
        <dbReference type="Proteomes" id="UP000271469"/>
    </source>
</evidence>
<protein>
    <submittedName>
        <fullName evidence="10">Putative membrane protein</fullName>
    </submittedName>
</protein>
<feature type="transmembrane region" description="Helical" evidence="7">
    <location>
        <begin position="55"/>
        <end position="78"/>
    </location>
</feature>
<evidence type="ECO:0000313" key="10">
    <source>
        <dbReference type="EMBL" id="AZG48431.1"/>
    </source>
</evidence>
<dbReference type="PANTHER" id="PTHR30353:SF0">
    <property type="entry name" value="TRANSMEMBRANE PROTEIN"/>
    <property type="match status" value="1"/>
</dbReference>
<keyword evidence="11" id="KW-1185">Reference proteome</keyword>
<evidence type="ECO:0000256" key="5">
    <source>
        <dbReference type="ARBA" id="ARBA00022989"/>
    </source>
</evidence>
<feature type="transmembrane region" description="Helical" evidence="7">
    <location>
        <begin position="142"/>
        <end position="164"/>
    </location>
</feature>
<evidence type="ECO:0000256" key="3">
    <source>
        <dbReference type="ARBA" id="ARBA00022475"/>
    </source>
</evidence>
<evidence type="ECO:0000256" key="2">
    <source>
        <dbReference type="ARBA" id="ARBA00010792"/>
    </source>
</evidence>
<feature type="region of interest" description="Disordered" evidence="8">
    <location>
        <begin position="202"/>
        <end position="226"/>
    </location>
</feature>
<gene>
    <name evidence="10" type="ORF">D7316_05048</name>
</gene>